<dbReference type="GO" id="GO:0022857">
    <property type="term" value="F:transmembrane transporter activity"/>
    <property type="evidence" value="ECO:0007669"/>
    <property type="project" value="InterPro"/>
</dbReference>
<dbReference type="GO" id="GO:0015679">
    <property type="term" value="P:plasma membrane copper ion transport"/>
    <property type="evidence" value="ECO:0007669"/>
    <property type="project" value="TreeGrafter"/>
</dbReference>
<dbReference type="Gene3D" id="2.40.420.20">
    <property type="match status" value="1"/>
</dbReference>
<dbReference type="EMBL" id="VITR01000004">
    <property type="protein sequence ID" value="TWB43937.1"/>
    <property type="molecule type" value="Genomic_DNA"/>
</dbReference>
<dbReference type="Gene3D" id="2.40.50.100">
    <property type="match status" value="1"/>
</dbReference>
<dbReference type="Pfam" id="PF25954">
    <property type="entry name" value="Beta-barrel_RND_2"/>
    <property type="match status" value="1"/>
</dbReference>
<keyword evidence="7" id="KW-1185">Reference proteome</keyword>
<dbReference type="InterPro" id="IPR006143">
    <property type="entry name" value="RND_pump_MFP"/>
</dbReference>
<dbReference type="GO" id="GO:0046914">
    <property type="term" value="F:transition metal ion binding"/>
    <property type="evidence" value="ECO:0007669"/>
    <property type="project" value="TreeGrafter"/>
</dbReference>
<dbReference type="GO" id="GO:0030288">
    <property type="term" value="C:outer membrane-bounded periplasmic space"/>
    <property type="evidence" value="ECO:0007669"/>
    <property type="project" value="TreeGrafter"/>
</dbReference>
<dbReference type="Gene3D" id="2.40.30.170">
    <property type="match status" value="1"/>
</dbReference>
<dbReference type="SUPFAM" id="SSF111369">
    <property type="entry name" value="HlyD-like secretion proteins"/>
    <property type="match status" value="1"/>
</dbReference>
<dbReference type="Pfam" id="PF25973">
    <property type="entry name" value="BSH_CzcB"/>
    <property type="match status" value="1"/>
</dbReference>
<dbReference type="RefSeq" id="WP_145731087.1">
    <property type="nucleotide sequence ID" value="NZ_VITR01000004.1"/>
</dbReference>
<comment type="caution">
    <text evidence="6">The sequence shown here is derived from an EMBL/GenBank/DDBJ whole genome shotgun (WGS) entry which is preliminary data.</text>
</comment>
<dbReference type="InterPro" id="IPR058792">
    <property type="entry name" value="Beta-barrel_RND_2"/>
</dbReference>
<dbReference type="OrthoDB" id="9806939at2"/>
<reference evidence="6 7" key="1">
    <citation type="submission" date="2019-06" db="EMBL/GenBank/DDBJ databases">
        <title>Genomic Encyclopedia of Type Strains, Phase IV (KMG-V): Genome sequencing to study the core and pangenomes of soil and plant-associated prokaryotes.</title>
        <authorList>
            <person name="Whitman W."/>
        </authorList>
    </citation>
    <scope>NUCLEOTIDE SEQUENCE [LARGE SCALE GENOMIC DNA]</scope>
    <source>
        <strain evidence="6 7">BR 11622</strain>
    </source>
</reference>
<keyword evidence="2" id="KW-0813">Transport</keyword>
<feature type="chain" id="PRO_5021776329" evidence="3">
    <location>
        <begin position="27"/>
        <end position="378"/>
    </location>
</feature>
<comment type="similarity">
    <text evidence="1">Belongs to the membrane fusion protein (MFP) (TC 8.A.1) family.</text>
</comment>
<evidence type="ECO:0000259" key="5">
    <source>
        <dbReference type="Pfam" id="PF25973"/>
    </source>
</evidence>
<evidence type="ECO:0000256" key="2">
    <source>
        <dbReference type="ARBA" id="ARBA00022448"/>
    </source>
</evidence>
<gene>
    <name evidence="6" type="ORF">FBZ90_104325</name>
</gene>
<evidence type="ECO:0000256" key="1">
    <source>
        <dbReference type="ARBA" id="ARBA00009477"/>
    </source>
</evidence>
<name>A0A560HC44_9PROT</name>
<feature type="signal peptide" evidence="3">
    <location>
        <begin position="1"/>
        <end position="26"/>
    </location>
</feature>
<dbReference type="NCBIfam" id="TIGR01730">
    <property type="entry name" value="RND_mfp"/>
    <property type="match status" value="1"/>
</dbReference>
<evidence type="ECO:0000313" key="7">
    <source>
        <dbReference type="Proteomes" id="UP000315751"/>
    </source>
</evidence>
<feature type="domain" description="CusB-like beta-barrel" evidence="4">
    <location>
        <begin position="232"/>
        <end position="298"/>
    </location>
</feature>
<accession>A0A560HC44</accession>
<dbReference type="Proteomes" id="UP000315751">
    <property type="component" value="Unassembled WGS sequence"/>
</dbReference>
<evidence type="ECO:0000313" key="6">
    <source>
        <dbReference type="EMBL" id="TWB43937.1"/>
    </source>
</evidence>
<dbReference type="AlphaFoldDB" id="A0A560HC44"/>
<dbReference type="Gene3D" id="1.10.287.470">
    <property type="entry name" value="Helix hairpin bin"/>
    <property type="match status" value="1"/>
</dbReference>
<evidence type="ECO:0000256" key="3">
    <source>
        <dbReference type="SAM" id="SignalP"/>
    </source>
</evidence>
<proteinExistence type="inferred from homology"/>
<dbReference type="InterPro" id="IPR058647">
    <property type="entry name" value="BSH_CzcB-like"/>
</dbReference>
<keyword evidence="3" id="KW-0732">Signal</keyword>
<dbReference type="PANTHER" id="PTHR30097">
    <property type="entry name" value="CATION EFFLUX SYSTEM PROTEIN CUSB"/>
    <property type="match status" value="1"/>
</dbReference>
<dbReference type="GO" id="GO:0060003">
    <property type="term" value="P:copper ion export"/>
    <property type="evidence" value="ECO:0007669"/>
    <property type="project" value="TreeGrafter"/>
</dbReference>
<feature type="domain" description="CzcB-like barrel-sandwich hybrid" evidence="5">
    <location>
        <begin position="78"/>
        <end position="225"/>
    </location>
</feature>
<evidence type="ECO:0000259" key="4">
    <source>
        <dbReference type="Pfam" id="PF25954"/>
    </source>
</evidence>
<protein>
    <submittedName>
        <fullName evidence="6">RND family efflux transporter MFP subunit</fullName>
    </submittedName>
</protein>
<organism evidence="6 7">
    <name type="scientific">Nitrospirillum amazonense</name>
    <dbReference type="NCBI Taxonomy" id="28077"/>
    <lineage>
        <taxon>Bacteria</taxon>
        <taxon>Pseudomonadati</taxon>
        <taxon>Pseudomonadota</taxon>
        <taxon>Alphaproteobacteria</taxon>
        <taxon>Rhodospirillales</taxon>
        <taxon>Azospirillaceae</taxon>
        <taxon>Nitrospirillum</taxon>
    </lineage>
</organism>
<dbReference type="PANTHER" id="PTHR30097:SF4">
    <property type="entry name" value="SLR6042 PROTEIN"/>
    <property type="match status" value="1"/>
</dbReference>
<dbReference type="InterPro" id="IPR051909">
    <property type="entry name" value="MFP_Cation_Efflux"/>
</dbReference>
<dbReference type="GO" id="GO:0016020">
    <property type="term" value="C:membrane"/>
    <property type="evidence" value="ECO:0007669"/>
    <property type="project" value="InterPro"/>
</dbReference>
<sequence>MTRSPLPRFTGPALLAFTWLAGAAHAQAPQQANPAALTLTDTQAKAAGVETRAPQPAPDVASPTYPARLDVFEHYKTIVATPVPGIVDELVGEVNDAVAKGALLARMHSPDMAQAQRDYLMALDAAALAQREAQRDADLVAEGIIAERRQQASRSAAAQADAQLQERRQALLALGLTAAEVETLKRSRKVTDGMAVRAPEGGMILDHGAFPGQRIDSSVPLYTLARLSSLLLEVQVPAAVAATLHEKDKVRLADAPEDATVESIGHHADPASQTVTVRVLVDNRAGRLRPGLMTAASFLSTGVGTAWSLPHDAVVRVAGRPTVFIRRGDKVEAAPIAVLSETADTVVVQGRGLAADSAVVVRGTVVLKGMQAGLGGQE</sequence>